<reference evidence="2 3" key="1">
    <citation type="journal article" date="2021" name="Nat. Commun.">
        <title>Genetic determinants of endophytism in the Arabidopsis root mycobiome.</title>
        <authorList>
            <person name="Mesny F."/>
            <person name="Miyauchi S."/>
            <person name="Thiergart T."/>
            <person name="Pickel B."/>
            <person name="Atanasova L."/>
            <person name="Karlsson M."/>
            <person name="Huettel B."/>
            <person name="Barry K.W."/>
            <person name="Haridas S."/>
            <person name="Chen C."/>
            <person name="Bauer D."/>
            <person name="Andreopoulos W."/>
            <person name="Pangilinan J."/>
            <person name="LaButti K."/>
            <person name="Riley R."/>
            <person name="Lipzen A."/>
            <person name="Clum A."/>
            <person name="Drula E."/>
            <person name="Henrissat B."/>
            <person name="Kohler A."/>
            <person name="Grigoriev I.V."/>
            <person name="Martin F.M."/>
            <person name="Hacquard S."/>
        </authorList>
    </citation>
    <scope>NUCLEOTIDE SEQUENCE [LARGE SCALE GENOMIC DNA]</scope>
    <source>
        <strain evidence="2 3">MPI-CAGE-CH-0241</strain>
    </source>
</reference>
<organism evidence="2 3">
    <name type="scientific">Thelonectria olida</name>
    <dbReference type="NCBI Taxonomy" id="1576542"/>
    <lineage>
        <taxon>Eukaryota</taxon>
        <taxon>Fungi</taxon>
        <taxon>Dikarya</taxon>
        <taxon>Ascomycota</taxon>
        <taxon>Pezizomycotina</taxon>
        <taxon>Sordariomycetes</taxon>
        <taxon>Hypocreomycetidae</taxon>
        <taxon>Hypocreales</taxon>
        <taxon>Nectriaceae</taxon>
        <taxon>Thelonectria</taxon>
    </lineage>
</organism>
<dbReference type="PANTHER" id="PTHR37576:SF2">
    <property type="entry name" value="DEFECT AT LOW TEMPERATURE PROTEIN 1"/>
    <property type="match status" value="1"/>
</dbReference>
<feature type="transmembrane region" description="Helical" evidence="1">
    <location>
        <begin position="458"/>
        <end position="480"/>
    </location>
</feature>
<name>A0A9P8WBS3_9HYPO</name>
<evidence type="ECO:0000313" key="3">
    <source>
        <dbReference type="Proteomes" id="UP000777438"/>
    </source>
</evidence>
<comment type="caution">
    <text evidence="2">The sequence shown here is derived from an EMBL/GenBank/DDBJ whole genome shotgun (WGS) entry which is preliminary data.</text>
</comment>
<dbReference type="Proteomes" id="UP000777438">
    <property type="component" value="Unassembled WGS sequence"/>
</dbReference>
<evidence type="ECO:0000313" key="2">
    <source>
        <dbReference type="EMBL" id="KAH6896742.1"/>
    </source>
</evidence>
<proteinExistence type="predicted"/>
<gene>
    <name evidence="2" type="ORF">B0T10DRAFT_544170</name>
</gene>
<dbReference type="OrthoDB" id="5357734at2759"/>
<accession>A0A9P8WBS3</accession>
<feature type="transmembrane region" description="Helical" evidence="1">
    <location>
        <begin position="125"/>
        <end position="143"/>
    </location>
</feature>
<keyword evidence="3" id="KW-1185">Reference proteome</keyword>
<dbReference type="PANTHER" id="PTHR37576">
    <property type="entry name" value="DEFECT AT LOW TEMPERATURE PROTEIN 1"/>
    <property type="match status" value="1"/>
</dbReference>
<sequence>MQPQAQKDGIAWKPGFSSHVPWVAFLNIFGFMLCCIGLGIVLWQSEGKDITAWPGASRTVSVSVLLSLLVSLGNLCLIVALGQGYEISWWLQALKGAELRKLQFDLDIQQSVVALFSRTAAFDKFAIAAVVSLIVSVIDGPLIQKASSVTTKTYQPFDADVSVRVSNEPLPADFSAYGVGPELLTPLFGNVSRAYSNREDIELLIDGCNENVTCALTLPAPGFDVSCTETHVAYNFSQLAAGARKNNYTTFQVGIDFGASQTFEDFSTINVTSLYKPNAACIGDMVRRKCSLRLATVRYPIAVSNGTATLKNWQLGQNDTIELTSFPKKYANYGYDYIYTGSYAAGGFMSMLGGIAYVVDDLYASSVNLRLATMTFTPYTLTATGQAASNYITSDISTYGNCSMTWEDPTTDFVNTVRELMLRSAIAYSAYNSSAVEPQQLSVQQTKVAAAYQSHYKWLGITIACMVVQVLVIFFLLLGWHHLGRDVSLDAFDIARALGAPTLQVGSSNSGISEGLAPLRHVKFRYGEILPGDVDSSVVSDGSQGHVRQSSQDASPDELARFVEPKGIQEPKVQTEPRLRLGLDQERRIRDIRPGVLY</sequence>
<dbReference type="InterPro" id="IPR021514">
    <property type="entry name" value="DUF3176"/>
</dbReference>
<keyword evidence="1" id="KW-0472">Membrane</keyword>
<dbReference type="EMBL" id="JAGPYM010000003">
    <property type="protein sequence ID" value="KAH6896742.1"/>
    <property type="molecule type" value="Genomic_DNA"/>
</dbReference>
<keyword evidence="1" id="KW-1133">Transmembrane helix</keyword>
<feature type="transmembrane region" description="Helical" evidence="1">
    <location>
        <begin position="64"/>
        <end position="85"/>
    </location>
</feature>
<dbReference type="Pfam" id="PF11374">
    <property type="entry name" value="DUF3176"/>
    <property type="match status" value="1"/>
</dbReference>
<keyword evidence="1" id="KW-0812">Transmembrane</keyword>
<evidence type="ECO:0000256" key="1">
    <source>
        <dbReference type="SAM" id="Phobius"/>
    </source>
</evidence>
<feature type="transmembrane region" description="Helical" evidence="1">
    <location>
        <begin position="20"/>
        <end position="43"/>
    </location>
</feature>
<dbReference type="AlphaFoldDB" id="A0A9P8WBS3"/>
<feature type="transmembrane region" description="Helical" evidence="1">
    <location>
        <begin position="337"/>
        <end position="359"/>
    </location>
</feature>
<protein>
    <submittedName>
        <fullName evidence="2">Uncharacterized protein</fullName>
    </submittedName>
</protein>